<evidence type="ECO:0000313" key="2">
    <source>
        <dbReference type="EMBL" id="CAF4633090.1"/>
    </source>
</evidence>
<comment type="caution">
    <text evidence="1">The sequence shown here is derived from an EMBL/GenBank/DDBJ whole genome shotgun (WGS) entry which is preliminary data.</text>
</comment>
<feature type="non-terminal residue" evidence="1">
    <location>
        <position position="80"/>
    </location>
</feature>
<dbReference type="EMBL" id="CAJOBI010121533">
    <property type="protein sequence ID" value="CAF4680561.1"/>
    <property type="molecule type" value="Genomic_DNA"/>
</dbReference>
<dbReference type="AlphaFoldDB" id="A0A8S2WPT3"/>
<gene>
    <name evidence="1" type="ORF">BYL167_LOCUS33961</name>
    <name evidence="2" type="ORF">GIL414_LOCUS40295</name>
    <name evidence="3" type="ORF">SMN809_LOCUS42265</name>
</gene>
<dbReference type="EMBL" id="CAJOBJ010111347">
    <property type="protein sequence ID" value="CAF4633090.1"/>
    <property type="molecule type" value="Genomic_DNA"/>
</dbReference>
<dbReference type="Proteomes" id="UP000676336">
    <property type="component" value="Unassembled WGS sequence"/>
</dbReference>
<proteinExistence type="predicted"/>
<evidence type="ECO:0000313" key="1">
    <source>
        <dbReference type="EMBL" id="CAF4455615.1"/>
    </source>
</evidence>
<evidence type="ECO:0000313" key="4">
    <source>
        <dbReference type="Proteomes" id="UP000681967"/>
    </source>
</evidence>
<feature type="non-terminal residue" evidence="1">
    <location>
        <position position="1"/>
    </location>
</feature>
<reference evidence="1" key="1">
    <citation type="submission" date="2021-02" db="EMBL/GenBank/DDBJ databases">
        <authorList>
            <person name="Nowell W R."/>
        </authorList>
    </citation>
    <scope>NUCLEOTIDE SEQUENCE</scope>
</reference>
<evidence type="ECO:0000313" key="3">
    <source>
        <dbReference type="EMBL" id="CAF4680561.1"/>
    </source>
</evidence>
<accession>A0A8S2WPT3</accession>
<dbReference type="EMBL" id="CAJOBH010067501">
    <property type="protein sequence ID" value="CAF4455615.1"/>
    <property type="molecule type" value="Genomic_DNA"/>
</dbReference>
<protein>
    <submittedName>
        <fullName evidence="1">Uncharacterized protein</fullName>
    </submittedName>
</protein>
<name>A0A8S2WPT3_9BILA</name>
<dbReference type="Proteomes" id="UP000681720">
    <property type="component" value="Unassembled WGS sequence"/>
</dbReference>
<dbReference type="Proteomes" id="UP000681967">
    <property type="component" value="Unassembled WGS sequence"/>
</dbReference>
<sequence>PIGEKINKLDNQTQLDMSLMNDNDEKTNATTPSLFRLKAHLQNGQTITSKPTDEIFMNLCPEKNIIIPDVEVLSPSSVQL</sequence>
<organism evidence="1 4">
    <name type="scientific">Rotaria magnacalcarata</name>
    <dbReference type="NCBI Taxonomy" id="392030"/>
    <lineage>
        <taxon>Eukaryota</taxon>
        <taxon>Metazoa</taxon>
        <taxon>Spiralia</taxon>
        <taxon>Gnathifera</taxon>
        <taxon>Rotifera</taxon>
        <taxon>Eurotatoria</taxon>
        <taxon>Bdelloidea</taxon>
        <taxon>Philodinida</taxon>
        <taxon>Philodinidae</taxon>
        <taxon>Rotaria</taxon>
    </lineage>
</organism>